<comment type="caution">
    <text evidence="14">The sequence shown here is derived from an EMBL/GenBank/DDBJ whole genome shotgun (WGS) entry which is preliminary data.</text>
</comment>
<keyword evidence="9" id="KW-0496">Mitochondrion</keyword>
<dbReference type="SUPFAM" id="SSF52151">
    <property type="entry name" value="FabD/lysophospholipase-like"/>
    <property type="match status" value="1"/>
</dbReference>
<evidence type="ECO:0000256" key="8">
    <source>
        <dbReference type="ARBA" id="ARBA00023098"/>
    </source>
</evidence>
<dbReference type="GO" id="GO:0005739">
    <property type="term" value="C:mitochondrion"/>
    <property type="evidence" value="ECO:0007669"/>
    <property type="project" value="UniProtKB-SubCell"/>
</dbReference>
<dbReference type="Gene3D" id="3.40.366.10">
    <property type="entry name" value="Malonyl-Coenzyme A Acyl Carrier Protein, domain 2"/>
    <property type="match status" value="1"/>
</dbReference>
<dbReference type="Gene3D" id="3.30.70.250">
    <property type="entry name" value="Malonyl-CoA ACP transacylase, ACP-binding"/>
    <property type="match status" value="1"/>
</dbReference>
<dbReference type="InterPro" id="IPR016035">
    <property type="entry name" value="Acyl_Trfase/lysoPLipase"/>
</dbReference>
<proteinExistence type="inferred from homology"/>
<comment type="pathway">
    <text evidence="2">Lipid metabolism; fatty acid biosynthesis.</text>
</comment>
<dbReference type="GO" id="GO:0006633">
    <property type="term" value="P:fatty acid biosynthetic process"/>
    <property type="evidence" value="ECO:0007669"/>
    <property type="project" value="UniProtKB-KW"/>
</dbReference>
<evidence type="ECO:0000256" key="7">
    <source>
        <dbReference type="ARBA" id="ARBA00022946"/>
    </source>
</evidence>
<dbReference type="PANTHER" id="PTHR47170">
    <property type="entry name" value="MALONYL-COA ACP TRANSACYLASE, ACP-BINDING"/>
    <property type="match status" value="1"/>
</dbReference>
<evidence type="ECO:0000256" key="1">
    <source>
        <dbReference type="ARBA" id="ARBA00004173"/>
    </source>
</evidence>
<evidence type="ECO:0000256" key="2">
    <source>
        <dbReference type="ARBA" id="ARBA00005194"/>
    </source>
</evidence>
<dbReference type="FunFam" id="3.30.70.250:FF:000005">
    <property type="entry name" value="Malonyl-CoA-acyl carrier protein transacylase, mitochondrial"/>
    <property type="match status" value="1"/>
</dbReference>
<dbReference type="EC" id="2.3.1.39" evidence="3"/>
<evidence type="ECO:0000256" key="4">
    <source>
        <dbReference type="ARBA" id="ARBA00022516"/>
    </source>
</evidence>
<feature type="domain" description="Malonyl-CoA:ACP transacylase (MAT)" evidence="13">
    <location>
        <begin position="94"/>
        <end position="402"/>
    </location>
</feature>
<protein>
    <recommendedName>
        <fullName evidence="3">[acyl-carrier-protein] S-malonyltransferase</fullName>
        <ecNumber evidence="3">2.3.1.39</ecNumber>
    </recommendedName>
    <alternativeName>
        <fullName evidence="12">[Acyl-carrier-protein] malonyltransferase</fullName>
    </alternativeName>
</protein>
<dbReference type="PANTHER" id="PTHR47170:SF2">
    <property type="entry name" value="MALONYL-COA:ACP TRANSACYLASE (MAT) DOMAIN-CONTAINING PROTEIN"/>
    <property type="match status" value="1"/>
</dbReference>
<keyword evidence="10" id="KW-0275">Fatty acid biosynthesis</keyword>
<evidence type="ECO:0000256" key="3">
    <source>
        <dbReference type="ARBA" id="ARBA00013258"/>
    </source>
</evidence>
<dbReference type="InterPro" id="IPR052760">
    <property type="entry name" value="Mitochondrial_malonyltrans"/>
</dbReference>
<evidence type="ECO:0000259" key="13">
    <source>
        <dbReference type="SMART" id="SM00827"/>
    </source>
</evidence>
<evidence type="ECO:0000256" key="12">
    <source>
        <dbReference type="ARBA" id="ARBA00077751"/>
    </source>
</evidence>
<keyword evidence="8" id="KW-0443">Lipid metabolism</keyword>
<keyword evidence="7" id="KW-0809">Transit peptide</keyword>
<dbReference type="Pfam" id="PF00698">
    <property type="entry name" value="Acyl_transf_1"/>
    <property type="match status" value="1"/>
</dbReference>
<keyword evidence="5" id="KW-0808">Transferase</keyword>
<dbReference type="SMART" id="SM00827">
    <property type="entry name" value="PKS_AT"/>
    <property type="match status" value="1"/>
</dbReference>
<evidence type="ECO:0000256" key="5">
    <source>
        <dbReference type="ARBA" id="ARBA00022679"/>
    </source>
</evidence>
<dbReference type="SUPFAM" id="SSF55048">
    <property type="entry name" value="Probable ACP-binding domain of malonyl-CoA ACP transacylase"/>
    <property type="match status" value="1"/>
</dbReference>
<dbReference type="GO" id="GO:0004314">
    <property type="term" value="F:[acyl-carrier-protein] S-malonyltransferase activity"/>
    <property type="evidence" value="ECO:0007669"/>
    <property type="project" value="UniProtKB-EC"/>
</dbReference>
<keyword evidence="4" id="KW-0444">Lipid biosynthesis</keyword>
<keyword evidence="6" id="KW-0276">Fatty acid metabolism</keyword>
<evidence type="ECO:0000256" key="11">
    <source>
        <dbReference type="ARBA" id="ARBA00061523"/>
    </source>
</evidence>
<reference evidence="14" key="1">
    <citation type="submission" date="2022-12" db="EMBL/GenBank/DDBJ databases">
        <title>Chromosome-level genome assembly of the bean flower thrips Megalurothrips usitatus.</title>
        <authorList>
            <person name="Ma L."/>
            <person name="Liu Q."/>
            <person name="Li H."/>
            <person name="Cai W."/>
        </authorList>
    </citation>
    <scope>NUCLEOTIDE SEQUENCE</scope>
    <source>
        <strain evidence="14">Cailab_2022a</strain>
    </source>
</reference>
<evidence type="ECO:0000313" key="15">
    <source>
        <dbReference type="Proteomes" id="UP001075354"/>
    </source>
</evidence>
<dbReference type="Proteomes" id="UP001075354">
    <property type="component" value="Chromosome 8"/>
</dbReference>
<comment type="similarity">
    <text evidence="11">Belongs to the type II malonyltransferase family.</text>
</comment>
<comment type="subcellular location">
    <subcellularLocation>
        <location evidence="1">Mitochondrion</location>
    </subcellularLocation>
</comment>
<dbReference type="InterPro" id="IPR001227">
    <property type="entry name" value="Ac_transferase_dom_sf"/>
</dbReference>
<name>A0AAV7XNP8_9NEOP</name>
<dbReference type="AlphaFoldDB" id="A0AAV7XNP8"/>
<organism evidence="14 15">
    <name type="scientific">Megalurothrips usitatus</name>
    <name type="common">bean blossom thrips</name>
    <dbReference type="NCBI Taxonomy" id="439358"/>
    <lineage>
        <taxon>Eukaryota</taxon>
        <taxon>Metazoa</taxon>
        <taxon>Ecdysozoa</taxon>
        <taxon>Arthropoda</taxon>
        <taxon>Hexapoda</taxon>
        <taxon>Insecta</taxon>
        <taxon>Pterygota</taxon>
        <taxon>Neoptera</taxon>
        <taxon>Paraneoptera</taxon>
        <taxon>Thysanoptera</taxon>
        <taxon>Terebrantia</taxon>
        <taxon>Thripoidea</taxon>
        <taxon>Thripidae</taxon>
        <taxon>Megalurothrips</taxon>
    </lineage>
</organism>
<dbReference type="InterPro" id="IPR016036">
    <property type="entry name" value="Malonyl_transacylase_ACP-bd"/>
</dbReference>
<dbReference type="InterPro" id="IPR014043">
    <property type="entry name" value="Acyl_transferase_dom"/>
</dbReference>
<evidence type="ECO:0000256" key="6">
    <source>
        <dbReference type="ARBA" id="ARBA00022832"/>
    </source>
</evidence>
<dbReference type="EMBL" id="JAPTSV010000008">
    <property type="protein sequence ID" value="KAJ1525278.1"/>
    <property type="molecule type" value="Genomic_DNA"/>
</dbReference>
<sequence length="402" mass="44758">MMAARHSLRTYCLSVRSRQFHVSSASSRRGKPDETHRISEDHVRDLLKSATVGDKQKVGDQKWLESPYSGKNVRDQALKSLRPKIDPRETSIILFPGQGVQYVGMGKSLLKIPEVKEMYKTANEILGYDLLKMCLNGPQSDLDLTVHCQPAIYVASLAALQLMIEERQVSIESCVATAGFSLGEYASLVLSNCLTFEEGLRLVKKRAEAMNSAAEKVQGGLLTVFLDPAAKTGTILNSALEWCLKTGVENPVCSVANYLYPHCRVIGGNIEALQFIEQNCADLSIRKCKRIPVSGAFHTDLMKPAAEEFAEVLRQANMRQPEIAVHSNLDGLIYSNVKDIKKKLVRQIYRPVKWEQTLHILYDRGEAVGFPQTFEVGPGRSLLTLLRYANRPASKDAVNFFA</sequence>
<gene>
    <name evidence="14" type="ORF">ONE63_010101</name>
</gene>
<evidence type="ECO:0000313" key="14">
    <source>
        <dbReference type="EMBL" id="KAJ1525278.1"/>
    </source>
</evidence>
<accession>A0AAV7XNP8</accession>
<keyword evidence="15" id="KW-1185">Reference proteome</keyword>
<evidence type="ECO:0000256" key="9">
    <source>
        <dbReference type="ARBA" id="ARBA00023128"/>
    </source>
</evidence>
<evidence type="ECO:0000256" key="10">
    <source>
        <dbReference type="ARBA" id="ARBA00023160"/>
    </source>
</evidence>